<evidence type="ECO:0000256" key="1">
    <source>
        <dbReference type="SAM" id="Phobius"/>
    </source>
</evidence>
<dbReference type="Proteomes" id="UP000477750">
    <property type="component" value="Unassembled WGS sequence"/>
</dbReference>
<dbReference type="AlphaFoldDB" id="A0A6L5G5W2"/>
<comment type="caution">
    <text evidence="3">The sequence shown here is derived from an EMBL/GenBank/DDBJ whole genome shotgun (WGS) entry which is preliminary data.</text>
</comment>
<keyword evidence="4" id="KW-1185">Reference proteome</keyword>
<reference evidence="3 4" key="1">
    <citation type="submission" date="2019-10" db="EMBL/GenBank/DDBJ databases">
        <title>Glycomyces albidus sp. nov., a novel actinomycete isolated from rhizosphere soil of wheat (Triticum aestivum L.).</title>
        <authorList>
            <person name="Qian L."/>
        </authorList>
    </citation>
    <scope>NUCLEOTIDE SEQUENCE [LARGE SCALE GENOMIC DNA]</scope>
    <source>
        <strain evidence="3 4">NEAU-7082</strain>
    </source>
</reference>
<gene>
    <name evidence="3" type="ORF">GFD30_05440</name>
</gene>
<dbReference type="EMBL" id="WIAO01000004">
    <property type="protein sequence ID" value="MQM25022.1"/>
    <property type="molecule type" value="Genomic_DNA"/>
</dbReference>
<name>A0A6L5G5W2_9ACTN</name>
<dbReference type="InterPro" id="IPR055568">
    <property type="entry name" value="DUF7144"/>
</dbReference>
<keyword evidence="1" id="KW-0812">Transmembrane</keyword>
<keyword evidence="1" id="KW-0472">Membrane</keyword>
<keyword evidence="1" id="KW-1133">Transmembrane helix</keyword>
<dbReference type="Pfam" id="PF23636">
    <property type="entry name" value="DUF7144"/>
    <property type="match status" value="1"/>
</dbReference>
<dbReference type="RefSeq" id="WP_153024185.1">
    <property type="nucleotide sequence ID" value="NZ_WIAO01000004.1"/>
</dbReference>
<evidence type="ECO:0000259" key="2">
    <source>
        <dbReference type="Pfam" id="PF23636"/>
    </source>
</evidence>
<feature type="transmembrane region" description="Helical" evidence="1">
    <location>
        <begin position="54"/>
        <end position="73"/>
    </location>
</feature>
<feature type="transmembrane region" description="Helical" evidence="1">
    <location>
        <begin position="7"/>
        <end position="34"/>
    </location>
</feature>
<protein>
    <recommendedName>
        <fullName evidence="2">DUF7144 domain-containing protein</fullName>
    </recommendedName>
</protein>
<evidence type="ECO:0000313" key="4">
    <source>
        <dbReference type="Proteomes" id="UP000477750"/>
    </source>
</evidence>
<feature type="domain" description="DUF7144" evidence="2">
    <location>
        <begin position="11"/>
        <end position="123"/>
    </location>
</feature>
<organism evidence="3 4">
    <name type="scientific">Glycomyces albidus</name>
    <dbReference type="NCBI Taxonomy" id="2656774"/>
    <lineage>
        <taxon>Bacteria</taxon>
        <taxon>Bacillati</taxon>
        <taxon>Actinomycetota</taxon>
        <taxon>Actinomycetes</taxon>
        <taxon>Glycomycetales</taxon>
        <taxon>Glycomycetaceae</taxon>
        <taxon>Glycomyces</taxon>
    </lineage>
</organism>
<accession>A0A6L5G5W2</accession>
<evidence type="ECO:0000313" key="3">
    <source>
        <dbReference type="EMBL" id="MQM25022.1"/>
    </source>
</evidence>
<sequence length="135" mass="14954">MARRPLAIGGVVFGAWMMIVAGTWQVLVGIAALVEDEFFVTAAGYAYEFDLTGWGWVHLIIGIIAVLVGFSLFTGSDWARALGIAIAVASMIANFMWLPFQPWWSIMVIALDVFVIWALVSVGDRMRFPDQEPDR</sequence>
<feature type="transmembrane region" description="Helical" evidence="1">
    <location>
        <begin position="78"/>
        <end position="97"/>
    </location>
</feature>
<feature type="transmembrane region" description="Helical" evidence="1">
    <location>
        <begin position="103"/>
        <end position="122"/>
    </location>
</feature>
<proteinExistence type="predicted"/>